<comment type="caution">
    <text evidence="3">The sequence shown here is derived from an EMBL/GenBank/DDBJ whole genome shotgun (WGS) entry which is preliminary data.</text>
</comment>
<organism evidence="3 4">
    <name type="scientific">Rhododendron simsii</name>
    <name type="common">Sims's rhododendron</name>
    <dbReference type="NCBI Taxonomy" id="118357"/>
    <lineage>
        <taxon>Eukaryota</taxon>
        <taxon>Viridiplantae</taxon>
        <taxon>Streptophyta</taxon>
        <taxon>Embryophyta</taxon>
        <taxon>Tracheophyta</taxon>
        <taxon>Spermatophyta</taxon>
        <taxon>Magnoliopsida</taxon>
        <taxon>eudicotyledons</taxon>
        <taxon>Gunneridae</taxon>
        <taxon>Pentapetalae</taxon>
        <taxon>asterids</taxon>
        <taxon>Ericales</taxon>
        <taxon>Ericaceae</taxon>
        <taxon>Ericoideae</taxon>
        <taxon>Rhodoreae</taxon>
        <taxon>Rhododendron</taxon>
    </lineage>
</organism>
<evidence type="ECO:0000313" key="3">
    <source>
        <dbReference type="EMBL" id="KAF7147699.1"/>
    </source>
</evidence>
<dbReference type="Pfam" id="PF08268">
    <property type="entry name" value="FBA_3"/>
    <property type="match status" value="1"/>
</dbReference>
<sequence length="467" mass="52240">MAKPSKSTNPSEADDEVLDADADSDLDAGKKSPSIDNVTGDEEVTLDIILLFNRVSAHSLSDFIVGYEQAKTDKRLTSKRRKVVSSCTLSEHSRAVELVVSNEDLLTEIISLVPAKPLLKFKSVSKHWRSLISDLKFASNHACRNPSSSLISGLYFYHRPWVTFKSVSLHGHPSLPTLAFLDPLRKGSESRVEDSCNGLLLFSNGGKKEYIVCNPTTQKYIALPQHGASTTYTYSPNFGAYLAFDPSKSPYYKVVLLSYHCGYGEISRSYHIYIYSSESASWKEVHVKAPIVGPYGRRVFWNGAIHWMSHDDNHILFESFNIDAEILTGTPLPKVPNILNGDKIQYFGECGGSLLLIQSREYSAMGFRILEMKKDCCRWIVKCRVNLRPIRSVFPEGYCPEYSVLCCVNGANGKDLTLVFVIKGKVIAYDLNSKAMKVLLDLHGDADSPSDYSYYQVYQFIESLSPI</sequence>
<dbReference type="AlphaFoldDB" id="A0A834HAM0"/>
<dbReference type="PANTHER" id="PTHR35546">
    <property type="entry name" value="F-BOX PROTEIN INTERACTION DOMAIN PROTEIN-RELATED"/>
    <property type="match status" value="1"/>
</dbReference>
<dbReference type="InterPro" id="IPR013187">
    <property type="entry name" value="F-box-assoc_dom_typ3"/>
</dbReference>
<dbReference type="NCBIfam" id="TIGR01640">
    <property type="entry name" value="F_box_assoc_1"/>
    <property type="match status" value="1"/>
</dbReference>
<gene>
    <name evidence="3" type="ORF">RHSIM_Rhsim03G0248800</name>
</gene>
<evidence type="ECO:0000256" key="1">
    <source>
        <dbReference type="SAM" id="MobiDB-lite"/>
    </source>
</evidence>
<reference evidence="3" key="1">
    <citation type="submission" date="2019-11" db="EMBL/GenBank/DDBJ databases">
        <authorList>
            <person name="Liu Y."/>
            <person name="Hou J."/>
            <person name="Li T.-Q."/>
            <person name="Guan C.-H."/>
            <person name="Wu X."/>
            <person name="Wu H.-Z."/>
            <person name="Ling F."/>
            <person name="Zhang R."/>
            <person name="Shi X.-G."/>
            <person name="Ren J.-P."/>
            <person name="Chen E.-F."/>
            <person name="Sun J.-M."/>
        </authorList>
    </citation>
    <scope>NUCLEOTIDE SEQUENCE</scope>
    <source>
        <strain evidence="3">Adult_tree_wgs_1</strain>
        <tissue evidence="3">Leaves</tissue>
    </source>
</reference>
<dbReference type="InterPro" id="IPR017451">
    <property type="entry name" value="F-box-assoc_interact_dom"/>
</dbReference>
<dbReference type="Pfam" id="PF00646">
    <property type="entry name" value="F-box"/>
    <property type="match status" value="1"/>
</dbReference>
<feature type="region of interest" description="Disordered" evidence="1">
    <location>
        <begin position="1"/>
        <end position="37"/>
    </location>
</feature>
<feature type="domain" description="F-box" evidence="2">
    <location>
        <begin position="103"/>
        <end position="141"/>
    </location>
</feature>
<keyword evidence="4" id="KW-1185">Reference proteome</keyword>
<dbReference type="SUPFAM" id="SSF81383">
    <property type="entry name" value="F-box domain"/>
    <property type="match status" value="1"/>
</dbReference>
<feature type="compositionally biased region" description="Acidic residues" evidence="1">
    <location>
        <begin position="12"/>
        <end position="26"/>
    </location>
</feature>
<protein>
    <recommendedName>
        <fullName evidence="2">F-box domain-containing protein</fullName>
    </recommendedName>
</protein>
<dbReference type="SMART" id="SM00256">
    <property type="entry name" value="FBOX"/>
    <property type="match status" value="1"/>
</dbReference>
<name>A0A834HAM0_RHOSS</name>
<accession>A0A834HAM0</accession>
<dbReference type="OrthoDB" id="605328at2759"/>
<evidence type="ECO:0000313" key="4">
    <source>
        <dbReference type="Proteomes" id="UP000626092"/>
    </source>
</evidence>
<dbReference type="Proteomes" id="UP000626092">
    <property type="component" value="Unassembled WGS sequence"/>
</dbReference>
<proteinExistence type="predicted"/>
<evidence type="ECO:0000259" key="2">
    <source>
        <dbReference type="SMART" id="SM00256"/>
    </source>
</evidence>
<dbReference type="EMBL" id="WJXA01000003">
    <property type="protein sequence ID" value="KAF7147699.1"/>
    <property type="molecule type" value="Genomic_DNA"/>
</dbReference>
<dbReference type="PANTHER" id="PTHR35546:SF115">
    <property type="entry name" value="F-BOX DOMAIN-CONTAINING PROTEIN"/>
    <property type="match status" value="1"/>
</dbReference>
<dbReference type="InterPro" id="IPR055290">
    <property type="entry name" value="At3g26010-like"/>
</dbReference>
<dbReference type="InterPro" id="IPR001810">
    <property type="entry name" value="F-box_dom"/>
</dbReference>
<dbReference type="InterPro" id="IPR036047">
    <property type="entry name" value="F-box-like_dom_sf"/>
</dbReference>
<feature type="compositionally biased region" description="Polar residues" evidence="1">
    <location>
        <begin position="1"/>
        <end position="10"/>
    </location>
</feature>